<dbReference type="Gene3D" id="1.25.40.10">
    <property type="entry name" value="Tetratricopeptide repeat domain"/>
    <property type="match status" value="2"/>
</dbReference>
<dbReference type="Proteomes" id="UP000254282">
    <property type="component" value="Unassembled WGS sequence"/>
</dbReference>
<reference evidence="2 3" key="1">
    <citation type="submission" date="2018-06" db="EMBL/GenBank/DDBJ databases">
        <authorList>
            <consortium name="Pathogen Informatics"/>
            <person name="Doyle S."/>
        </authorList>
    </citation>
    <scope>NUCLEOTIDE SEQUENCE [LARGE SCALE GENOMIC DNA]</scope>
    <source>
        <strain evidence="2 3">NCTC13532</strain>
    </source>
</reference>
<dbReference type="Pfam" id="PF13181">
    <property type="entry name" value="TPR_8"/>
    <property type="match status" value="2"/>
</dbReference>
<feature type="transmembrane region" description="Helical" evidence="1">
    <location>
        <begin position="331"/>
        <end position="350"/>
    </location>
</feature>
<dbReference type="STRING" id="254.SAMN05421682_1024"/>
<evidence type="ECO:0000256" key="1">
    <source>
        <dbReference type="SAM" id="Phobius"/>
    </source>
</evidence>
<accession>A0A381FCT1</accession>
<keyword evidence="1" id="KW-0472">Membrane</keyword>
<dbReference type="EMBL" id="UFVR01000004">
    <property type="protein sequence ID" value="SUX44349.1"/>
    <property type="molecule type" value="Genomic_DNA"/>
</dbReference>
<dbReference type="InterPro" id="IPR019734">
    <property type="entry name" value="TPR_rpt"/>
</dbReference>
<dbReference type="SMART" id="SM00028">
    <property type="entry name" value="TPR"/>
    <property type="match status" value="4"/>
</dbReference>
<dbReference type="InterPro" id="IPR011990">
    <property type="entry name" value="TPR-like_helical_dom_sf"/>
</dbReference>
<protein>
    <submittedName>
        <fullName evidence="2">Tetratricopeptide repeat</fullName>
    </submittedName>
</protein>
<dbReference type="SUPFAM" id="SSF48452">
    <property type="entry name" value="TPR-like"/>
    <property type="match status" value="1"/>
</dbReference>
<keyword evidence="1" id="KW-0812">Transmembrane</keyword>
<evidence type="ECO:0000313" key="2">
    <source>
        <dbReference type="EMBL" id="SUX44349.1"/>
    </source>
</evidence>
<sequence length="373" mass="43547">MKKLFSLIIFFLFLILHSQDREKFDKIYVKTYLETSQKDFNKALKIADSLFVNSADPLLKTRSLMLSASLYQQKGDYKKAVDFALLAEKTVTETDDISWKVRVYGFLASQYRILKLYDLSKKYIDEAMTSSKKLGDSLARKQVVGLMMQEKAYFEIQNKNFKKAVLHVKSSQELLKNVKKNHDFFTANNEQLLGLCFYHLKDYKTSLQHYNEAERQLKNLSESFLIGLVYNGIANTYMDMGNFKDAERELQKARVIADKTQYLNLKTEIYDTAQRLYLAKMDLDKIKEYKSKHDRAQDQLDIGTSQFYNASLKDAETKSSVANKNSSTKNLVIIFVIILLAVFCIYFLYYKKAEKRTYVRFKAIISELNKRRA</sequence>
<dbReference type="AlphaFoldDB" id="A0A381FCT1"/>
<dbReference type="RefSeq" id="WP_115619303.1">
    <property type="nucleotide sequence ID" value="NZ_UFVR01000004.1"/>
</dbReference>
<proteinExistence type="predicted"/>
<organism evidence="2 3">
    <name type="scientific">Chryseobacterium indoltheticum</name>
    <dbReference type="NCBI Taxonomy" id="254"/>
    <lineage>
        <taxon>Bacteria</taxon>
        <taxon>Pseudomonadati</taxon>
        <taxon>Bacteroidota</taxon>
        <taxon>Flavobacteriia</taxon>
        <taxon>Flavobacteriales</taxon>
        <taxon>Weeksellaceae</taxon>
        <taxon>Chryseobacterium group</taxon>
        <taxon>Chryseobacterium</taxon>
    </lineage>
</organism>
<keyword evidence="1" id="KW-1133">Transmembrane helix</keyword>
<evidence type="ECO:0000313" key="3">
    <source>
        <dbReference type="Proteomes" id="UP000254282"/>
    </source>
</evidence>
<name>A0A381FCT1_9FLAO</name>
<gene>
    <name evidence="2" type="ORF">NCTC13532_00772</name>
</gene>